<keyword evidence="2" id="KW-1185">Reference proteome</keyword>
<proteinExistence type="predicted"/>
<dbReference type="EMBL" id="JACRSQ010000003">
    <property type="protein sequence ID" value="MBC8542570.1"/>
    <property type="molecule type" value="Genomic_DNA"/>
</dbReference>
<comment type="caution">
    <text evidence="1">The sequence shown here is derived from an EMBL/GenBank/DDBJ whole genome shotgun (WGS) entry which is preliminary data.</text>
</comment>
<name>A0A926I0U1_9FIRM</name>
<evidence type="ECO:0000313" key="1">
    <source>
        <dbReference type="EMBL" id="MBC8542570.1"/>
    </source>
</evidence>
<dbReference type="RefSeq" id="WP_177713559.1">
    <property type="nucleotide sequence ID" value="NZ_JACRSQ010000003.1"/>
</dbReference>
<gene>
    <name evidence="1" type="ORF">H8730_03280</name>
</gene>
<dbReference type="Proteomes" id="UP000657006">
    <property type="component" value="Unassembled WGS sequence"/>
</dbReference>
<sequence length="273" mass="31162">MKKKLGIMLAVGLCLILFVVSPLFPFVRSLTVMSVYSGMHRQESLMRQEGIRLKIPGGLSTRETDWYPFVMTFNASEPFQRFIQDPGVKLTILYNFPAFSMKKGCSRLFDPASPYYNSFYGAYLVQREDGSAFGFTDGKLDLDQTALVPCFDFWELVLDDFGLPDADKQFDWQITKLTENVSYLGYDGWSRVEADLTVNGAAHRASGFVQSYLQYGTPAYPVSEEFQPVPMKGLVYGRYFDEWNTSIFFYVLATTEELTQKCDEEILSRSVLE</sequence>
<evidence type="ECO:0000313" key="2">
    <source>
        <dbReference type="Proteomes" id="UP000657006"/>
    </source>
</evidence>
<reference evidence="1" key="1">
    <citation type="submission" date="2020-08" db="EMBL/GenBank/DDBJ databases">
        <title>Genome public.</title>
        <authorList>
            <person name="Liu C."/>
            <person name="Sun Q."/>
        </authorList>
    </citation>
    <scope>NUCLEOTIDE SEQUENCE</scope>
    <source>
        <strain evidence="1">NSJ-32</strain>
    </source>
</reference>
<dbReference type="AlphaFoldDB" id="A0A926I0U1"/>
<protein>
    <submittedName>
        <fullName evidence="1">Uncharacterized protein</fullName>
    </submittedName>
</protein>
<accession>A0A926I0U1</accession>
<organism evidence="1 2">
    <name type="scientific">Bianquea renquensis</name>
    <dbReference type="NCBI Taxonomy" id="2763661"/>
    <lineage>
        <taxon>Bacteria</taxon>
        <taxon>Bacillati</taxon>
        <taxon>Bacillota</taxon>
        <taxon>Clostridia</taxon>
        <taxon>Eubacteriales</taxon>
        <taxon>Bianqueaceae</taxon>
        <taxon>Bianquea</taxon>
    </lineage>
</organism>